<keyword evidence="2 3" id="KW-0648">Protein biosynthesis</keyword>
<dbReference type="Proteomes" id="UP000646659">
    <property type="component" value="Unassembled WGS sequence"/>
</dbReference>
<dbReference type="OrthoDB" id="33582at2157"/>
<dbReference type="GO" id="GO:0043022">
    <property type="term" value="F:ribosome binding"/>
    <property type="evidence" value="ECO:0007669"/>
    <property type="project" value="InterPro"/>
</dbReference>
<dbReference type="HAMAP" id="MF_00032">
    <property type="entry name" value="eIF_6"/>
    <property type="match status" value="1"/>
</dbReference>
<dbReference type="NCBIfam" id="NF003133">
    <property type="entry name" value="PRK04046.2-5"/>
    <property type="match status" value="1"/>
</dbReference>
<evidence type="ECO:0000256" key="1">
    <source>
        <dbReference type="ARBA" id="ARBA00022540"/>
    </source>
</evidence>
<dbReference type="SMART" id="SM00654">
    <property type="entry name" value="eIF6"/>
    <property type="match status" value="1"/>
</dbReference>
<evidence type="ECO:0000256" key="3">
    <source>
        <dbReference type="HAMAP-Rule" id="MF_00032"/>
    </source>
</evidence>
<dbReference type="PANTHER" id="PTHR10784">
    <property type="entry name" value="TRANSLATION INITIATION FACTOR 6"/>
    <property type="match status" value="1"/>
</dbReference>
<dbReference type="GO" id="GO:0042256">
    <property type="term" value="P:cytosolic ribosome assembly"/>
    <property type="evidence" value="ECO:0007669"/>
    <property type="project" value="InterPro"/>
</dbReference>
<dbReference type="Gene3D" id="3.75.10.10">
    <property type="entry name" value="L-arginine/glycine Amidinotransferase, Chain A"/>
    <property type="match status" value="1"/>
</dbReference>
<dbReference type="PIRSF" id="PIRSF006413">
    <property type="entry name" value="IF-6"/>
    <property type="match status" value="1"/>
</dbReference>
<protein>
    <recommendedName>
        <fullName evidence="3">Translation initiation factor 6</fullName>
        <shortName evidence="3">aIF-6</shortName>
    </recommendedName>
</protein>
<evidence type="ECO:0000256" key="2">
    <source>
        <dbReference type="ARBA" id="ARBA00022917"/>
    </source>
</evidence>
<dbReference type="SUPFAM" id="SSF55909">
    <property type="entry name" value="Pentein"/>
    <property type="match status" value="1"/>
</dbReference>
<dbReference type="EMBL" id="QKOF01000005">
    <property type="protein sequence ID" value="MBE2899827.1"/>
    <property type="molecule type" value="Genomic_DNA"/>
</dbReference>
<dbReference type="InterPro" id="IPR002769">
    <property type="entry name" value="eIF6"/>
</dbReference>
<keyword evidence="1 3" id="KW-0396">Initiation factor</keyword>
<gene>
    <name evidence="3" type="primary">eif6</name>
    <name evidence="4" type="ORF">DNK57_03180</name>
</gene>
<name>A0A842YLI3_METTF</name>
<proteinExistence type="inferred from homology"/>
<comment type="caution">
    <text evidence="4">The sequence shown here is derived from an EMBL/GenBank/DDBJ whole genome shotgun (WGS) entry which is preliminary data.</text>
</comment>
<reference evidence="4" key="1">
    <citation type="submission" date="2018-06" db="EMBL/GenBank/DDBJ databases">
        <title>Draft genome sequence of Methanothermobacter thermautotrophicus Strain WHS, a thermophilic, hydrogenotrophic methanogen isolated from Washburn Hot Springs in Yellowstone National Park, USA.</title>
        <authorList>
            <person name="Mckay L.J."/>
            <person name="Klingelsmith K."/>
            <person name="Inskeep W.P."/>
            <person name="Fields M.W."/>
        </authorList>
    </citation>
    <scope>NUCLEOTIDE SEQUENCE</scope>
    <source>
        <strain evidence="4">WHS</strain>
    </source>
</reference>
<dbReference type="Pfam" id="PF01912">
    <property type="entry name" value="eIF-6"/>
    <property type="match status" value="1"/>
</dbReference>
<sequence length="222" mass="22787">MIRRINLSGNPNLGVYISVTDSVALIPQNTPEKFEDVLREALEVEVLKVSISGSSLNGALAVGNSNGFVVSNQAMDREIDALAAAGVEAVRIPERFTAVGNLILANDNGAVASPLLSDDALQVIGDVLEVDVKVSTLAGLNIIGSMGAVTNRGALLNPQASSEEINTIEDALGVEADVGTVNHGVTLIGACSVANSNGVLVGEETTGPELARIEEALGFLEG</sequence>
<dbReference type="RefSeq" id="WP_192961600.1">
    <property type="nucleotide sequence ID" value="NZ_QKOF01000005.1"/>
</dbReference>
<comment type="similarity">
    <text evidence="3">Belongs to the eIF-6 family.</text>
</comment>
<dbReference type="NCBIfam" id="TIGR00323">
    <property type="entry name" value="eIF-6"/>
    <property type="match status" value="1"/>
</dbReference>
<organism evidence="4 5">
    <name type="scientific">Methanothermobacter thermautotrophicus</name>
    <name type="common">Methanobacterium thermoformicicum</name>
    <dbReference type="NCBI Taxonomy" id="145262"/>
    <lineage>
        <taxon>Archaea</taxon>
        <taxon>Methanobacteriati</taxon>
        <taxon>Methanobacteriota</taxon>
        <taxon>Methanomada group</taxon>
        <taxon>Methanobacteria</taxon>
        <taxon>Methanobacteriales</taxon>
        <taxon>Methanobacteriaceae</taxon>
        <taxon>Methanothermobacter</taxon>
    </lineage>
</organism>
<dbReference type="AlphaFoldDB" id="A0A842YLI3"/>
<evidence type="ECO:0000313" key="4">
    <source>
        <dbReference type="EMBL" id="MBE2899827.1"/>
    </source>
</evidence>
<dbReference type="GO" id="GO:0003743">
    <property type="term" value="F:translation initiation factor activity"/>
    <property type="evidence" value="ECO:0007669"/>
    <property type="project" value="UniProtKB-UniRule"/>
</dbReference>
<evidence type="ECO:0000313" key="5">
    <source>
        <dbReference type="Proteomes" id="UP000646659"/>
    </source>
</evidence>
<comment type="function">
    <text evidence="3">Binds to the 50S ribosomal subunit and prevents its association with the 30S ribosomal subunit to form the 70S initiation complex.</text>
</comment>
<accession>A0A842YLI3</accession>